<keyword evidence="3 5" id="KW-0378">Hydrolase</keyword>
<dbReference type="InterPro" id="IPR050491">
    <property type="entry name" value="AmpC-like"/>
</dbReference>
<gene>
    <name evidence="7" type="ORF">OEIGOIKO_07607</name>
</gene>
<dbReference type="OrthoDB" id="3171327at2"/>
<evidence type="ECO:0000259" key="6">
    <source>
        <dbReference type="Pfam" id="PF00144"/>
    </source>
</evidence>
<reference evidence="7 8" key="1">
    <citation type="submission" date="2018-11" db="EMBL/GenBank/DDBJ databases">
        <title>Whole genome sequence of Streptomyces chrestomyceticus NBRC 13444(T).</title>
        <authorList>
            <person name="Komaki H."/>
            <person name="Tamura T."/>
        </authorList>
    </citation>
    <scope>NUCLEOTIDE SEQUENCE [LARGE SCALE GENOMIC DNA]</scope>
    <source>
        <strain evidence="7 8">NBRC 13444</strain>
    </source>
</reference>
<evidence type="ECO:0000256" key="3">
    <source>
        <dbReference type="ARBA" id="ARBA00022801"/>
    </source>
</evidence>
<dbReference type="PANTHER" id="PTHR46825:SF7">
    <property type="entry name" value="D-ALANYL-D-ALANINE CARBOXYPEPTIDASE"/>
    <property type="match status" value="1"/>
</dbReference>
<evidence type="ECO:0000256" key="1">
    <source>
        <dbReference type="ARBA" id="ARBA00001526"/>
    </source>
</evidence>
<keyword evidence="4 5" id="KW-0046">Antibiotic resistance</keyword>
<evidence type="ECO:0000256" key="4">
    <source>
        <dbReference type="ARBA" id="ARBA00023251"/>
    </source>
</evidence>
<dbReference type="GO" id="GO:0008800">
    <property type="term" value="F:beta-lactamase activity"/>
    <property type="evidence" value="ECO:0007669"/>
    <property type="project" value="UniProtKB-UniRule"/>
</dbReference>
<dbReference type="Gene3D" id="3.40.710.10">
    <property type="entry name" value="DD-peptidase/beta-lactamase superfamily"/>
    <property type="match status" value="2"/>
</dbReference>
<protein>
    <recommendedName>
        <fullName evidence="5">Beta-lactamase</fullName>
        <ecNumber evidence="5">3.5.2.6</ecNumber>
    </recommendedName>
</protein>
<feature type="domain" description="Beta-lactamase-related" evidence="6">
    <location>
        <begin position="28"/>
        <end position="394"/>
    </location>
</feature>
<comment type="catalytic activity">
    <reaction evidence="1 5">
        <text>a beta-lactam + H2O = a substituted beta-amino acid</text>
        <dbReference type="Rhea" id="RHEA:20401"/>
        <dbReference type="ChEBI" id="CHEBI:15377"/>
        <dbReference type="ChEBI" id="CHEBI:35627"/>
        <dbReference type="ChEBI" id="CHEBI:140347"/>
        <dbReference type="EC" id="3.5.2.6"/>
    </reaction>
</comment>
<evidence type="ECO:0000313" key="7">
    <source>
        <dbReference type="EMBL" id="GCD39751.1"/>
    </source>
</evidence>
<dbReference type="GO" id="GO:0030288">
    <property type="term" value="C:outer membrane-bounded periplasmic space"/>
    <property type="evidence" value="ECO:0007669"/>
    <property type="project" value="InterPro"/>
</dbReference>
<name>A0A7U9L3D8_9ACTN</name>
<dbReference type="Proteomes" id="UP000287830">
    <property type="component" value="Unassembled WGS sequence"/>
</dbReference>
<dbReference type="SUPFAM" id="SSF56601">
    <property type="entry name" value="beta-lactamase/transpeptidase-like"/>
    <property type="match status" value="1"/>
</dbReference>
<dbReference type="GO" id="GO:0046677">
    <property type="term" value="P:response to antibiotic"/>
    <property type="evidence" value="ECO:0007669"/>
    <property type="project" value="UniProtKB-UniRule"/>
</dbReference>
<sequence>MIQPEAPVATAPGLPEGLPWETADALLSAAPGASAVAVGLYRRGQRSFLVRGSTAREGGVPVEPSTRFEIGSLSKTFTALLFAEQAARGEVGHHDPVARHLPAGTCVPVRGTDITLTHLATHTSGLPRLPPGLLRSDIRRLPTNPYASFTRADVLRALARTRLRSRPGTRVRYSNFGVGLLGHALCGAAGGLPYEDLLAARVLRPLGLHDTSATADPPPDGTQVTGYGHGRSRPPFGIPGLPAAGAVRSSARDLLTVAEALIRPGDADVMGADVVGADVMGADVMGMGVPGADVMGADVPGVGAPSDFGLRHAAVTGAPPAPLRTALKDVTRPRLALPRTTSRLALIWNIRLRADGSGLYHHSGGTRGCTSFVAFSPRHDTALVALANCAPGLRSPFVQQAYDTVSDLLRTPT</sequence>
<dbReference type="PROSITE" id="PS00336">
    <property type="entry name" value="BETA_LACTAMASE_C"/>
    <property type="match status" value="1"/>
</dbReference>
<comment type="caution">
    <text evidence="7">The sequence shown here is derived from an EMBL/GenBank/DDBJ whole genome shotgun (WGS) entry which is preliminary data.</text>
</comment>
<comment type="similarity">
    <text evidence="2 5">Belongs to the class-C beta-lactamase family.</text>
</comment>
<dbReference type="InterPro" id="IPR001466">
    <property type="entry name" value="Beta-lactam-related"/>
</dbReference>
<dbReference type="InterPro" id="IPR012338">
    <property type="entry name" value="Beta-lactam/transpept-like"/>
</dbReference>
<evidence type="ECO:0000256" key="5">
    <source>
        <dbReference type="RuleBase" id="RU361140"/>
    </source>
</evidence>
<dbReference type="GO" id="GO:0017001">
    <property type="term" value="P:antibiotic catabolic process"/>
    <property type="evidence" value="ECO:0007669"/>
    <property type="project" value="InterPro"/>
</dbReference>
<dbReference type="PANTHER" id="PTHR46825">
    <property type="entry name" value="D-ALANYL-D-ALANINE-CARBOXYPEPTIDASE/ENDOPEPTIDASE AMPH"/>
    <property type="match status" value="1"/>
</dbReference>
<evidence type="ECO:0000256" key="2">
    <source>
        <dbReference type="ARBA" id="ARBA00007840"/>
    </source>
</evidence>
<dbReference type="EMBL" id="BHZC01000001">
    <property type="protein sequence ID" value="GCD39751.1"/>
    <property type="molecule type" value="Genomic_DNA"/>
</dbReference>
<dbReference type="InterPro" id="IPR001586">
    <property type="entry name" value="Beta-lactam_class-C_AS"/>
</dbReference>
<dbReference type="RefSeq" id="WP_125048601.1">
    <property type="nucleotide sequence ID" value="NZ_BHZC01000001.1"/>
</dbReference>
<accession>A0A7U9L3D8</accession>
<proteinExistence type="inferred from homology"/>
<dbReference type="EC" id="3.5.2.6" evidence="5"/>
<dbReference type="Pfam" id="PF00144">
    <property type="entry name" value="Beta-lactamase"/>
    <property type="match status" value="1"/>
</dbReference>
<dbReference type="AlphaFoldDB" id="A0A7U9L3D8"/>
<dbReference type="GeneID" id="95626251"/>
<evidence type="ECO:0000313" key="8">
    <source>
        <dbReference type="Proteomes" id="UP000287830"/>
    </source>
</evidence>
<organism evidence="7 8">
    <name type="scientific">Streptomyces chrestomyceticus JCM 4735</name>
    <dbReference type="NCBI Taxonomy" id="1306181"/>
    <lineage>
        <taxon>Bacteria</taxon>
        <taxon>Bacillati</taxon>
        <taxon>Actinomycetota</taxon>
        <taxon>Actinomycetes</taxon>
        <taxon>Kitasatosporales</taxon>
        <taxon>Streptomycetaceae</taxon>
        <taxon>Streptomyces</taxon>
    </lineage>
</organism>